<dbReference type="GO" id="GO:0004984">
    <property type="term" value="F:olfactory receptor activity"/>
    <property type="evidence" value="ECO:0007669"/>
    <property type="project" value="InterPro"/>
</dbReference>
<comment type="caution">
    <text evidence="10">Lacks conserved residue(s) required for the propagation of feature annotation.</text>
</comment>
<feature type="transmembrane region" description="Helical" evidence="10">
    <location>
        <begin position="274"/>
        <end position="295"/>
    </location>
</feature>
<evidence type="ECO:0000313" key="11">
    <source>
        <dbReference type="EMBL" id="KAJ3656606.1"/>
    </source>
</evidence>
<keyword evidence="8 10" id="KW-0675">Receptor</keyword>
<evidence type="ECO:0000256" key="3">
    <source>
        <dbReference type="ARBA" id="ARBA00022606"/>
    </source>
</evidence>
<evidence type="ECO:0000256" key="4">
    <source>
        <dbReference type="ARBA" id="ARBA00022692"/>
    </source>
</evidence>
<dbReference type="InterPro" id="IPR004117">
    <property type="entry name" value="7tm6_olfct_rcpt"/>
</dbReference>
<name>A0AA38IM97_9CUCU</name>
<evidence type="ECO:0000313" key="12">
    <source>
        <dbReference type="Proteomes" id="UP001168821"/>
    </source>
</evidence>
<keyword evidence="5 10" id="KW-0552">Olfaction</keyword>
<feature type="transmembrane region" description="Helical" evidence="10">
    <location>
        <begin position="307"/>
        <end position="329"/>
    </location>
</feature>
<comment type="caution">
    <text evidence="11">The sequence shown here is derived from an EMBL/GenBank/DDBJ whole genome shotgun (WGS) entry which is preliminary data.</text>
</comment>
<keyword evidence="12" id="KW-1185">Reference proteome</keyword>
<keyword evidence="9 10" id="KW-0807">Transducer</keyword>
<evidence type="ECO:0000256" key="1">
    <source>
        <dbReference type="ARBA" id="ARBA00004651"/>
    </source>
</evidence>
<sequence length="401" mass="46652">MVQRRRTPHNTQQLVKSIFGVNLLVMRVLGFYPPRKCGFLYRLYSVVVYCIFTFLIPVLSTLYLITDPNLNLDKVADSAFIICQLGCFIIKMLPFLLNGKEIRESIYMMEHEAFVKFTREQEHIIQDCRKMCRRTSWLFLSFCSACLTTWAITPLFEKEPKLPIDVWLPYDFGKNKKLYLISYLYTFAGTGSGALSNGAIDPLIAGMAYFATCQIKILKDNLQHLGKHLETERNNNENPHDAQNLKHELIYSQIRNCVYHHNVIIKFVENYENVFSFVVFTQFCASVLVICICCFRLSQMTSFSMSFVWMAIFLCTMLSEIFLYCIYGTTLFEENSTLMQAVHMGKWYEYDQKSKKSLIVLMERSKRPMVVTAGKILDLSLETFTTILRRAYSLLAVLKNY</sequence>
<comment type="subcellular location">
    <subcellularLocation>
        <location evidence="1 10">Cell membrane</location>
        <topology evidence="1 10">Multi-pass membrane protein</topology>
    </subcellularLocation>
</comment>
<dbReference type="GO" id="GO:0007165">
    <property type="term" value="P:signal transduction"/>
    <property type="evidence" value="ECO:0007669"/>
    <property type="project" value="UniProtKB-KW"/>
</dbReference>
<accession>A0AA38IM97</accession>
<reference evidence="11" key="1">
    <citation type="journal article" date="2023" name="G3 (Bethesda)">
        <title>Whole genome assemblies of Zophobas morio and Tenebrio molitor.</title>
        <authorList>
            <person name="Kaur S."/>
            <person name="Stinson S.A."/>
            <person name="diCenzo G.C."/>
        </authorList>
    </citation>
    <scope>NUCLEOTIDE SEQUENCE</scope>
    <source>
        <strain evidence="11">QUZm001</strain>
    </source>
</reference>
<evidence type="ECO:0000256" key="7">
    <source>
        <dbReference type="ARBA" id="ARBA00023136"/>
    </source>
</evidence>
<evidence type="ECO:0000256" key="9">
    <source>
        <dbReference type="ARBA" id="ARBA00023224"/>
    </source>
</evidence>
<evidence type="ECO:0000256" key="5">
    <source>
        <dbReference type="ARBA" id="ARBA00022725"/>
    </source>
</evidence>
<feature type="transmembrane region" description="Helical" evidence="10">
    <location>
        <begin position="137"/>
        <end position="156"/>
    </location>
</feature>
<dbReference type="AlphaFoldDB" id="A0AA38IM97"/>
<keyword evidence="3 10" id="KW-0716">Sensory transduction</keyword>
<keyword evidence="7 10" id="KW-0472">Membrane</keyword>
<feature type="transmembrane region" description="Helical" evidence="10">
    <location>
        <begin position="78"/>
        <end position="99"/>
    </location>
</feature>
<evidence type="ECO:0000256" key="8">
    <source>
        <dbReference type="ARBA" id="ARBA00023170"/>
    </source>
</evidence>
<feature type="transmembrane region" description="Helical" evidence="10">
    <location>
        <begin position="44"/>
        <end position="66"/>
    </location>
</feature>
<evidence type="ECO:0000256" key="2">
    <source>
        <dbReference type="ARBA" id="ARBA00022475"/>
    </source>
</evidence>
<dbReference type="Pfam" id="PF02949">
    <property type="entry name" value="7tm_6"/>
    <property type="match status" value="1"/>
</dbReference>
<keyword evidence="2" id="KW-1003">Cell membrane</keyword>
<proteinExistence type="inferred from homology"/>
<dbReference type="GO" id="GO:0005549">
    <property type="term" value="F:odorant binding"/>
    <property type="evidence" value="ECO:0007669"/>
    <property type="project" value="InterPro"/>
</dbReference>
<dbReference type="EMBL" id="JALNTZ010000004">
    <property type="protein sequence ID" value="KAJ3656606.1"/>
    <property type="molecule type" value="Genomic_DNA"/>
</dbReference>
<comment type="similarity">
    <text evidence="10">Belongs to the insect chemoreceptor superfamily. Heteromeric odorant receptor channel (TC 1.A.69) family.</text>
</comment>
<dbReference type="PANTHER" id="PTHR21137">
    <property type="entry name" value="ODORANT RECEPTOR"/>
    <property type="match status" value="1"/>
</dbReference>
<keyword evidence="4 10" id="KW-0812">Transmembrane</keyword>
<keyword evidence="6 10" id="KW-1133">Transmembrane helix</keyword>
<evidence type="ECO:0000256" key="6">
    <source>
        <dbReference type="ARBA" id="ARBA00022989"/>
    </source>
</evidence>
<dbReference type="PANTHER" id="PTHR21137:SF35">
    <property type="entry name" value="ODORANT RECEPTOR 19A-RELATED"/>
    <property type="match status" value="1"/>
</dbReference>
<organism evidence="11 12">
    <name type="scientific">Zophobas morio</name>
    <dbReference type="NCBI Taxonomy" id="2755281"/>
    <lineage>
        <taxon>Eukaryota</taxon>
        <taxon>Metazoa</taxon>
        <taxon>Ecdysozoa</taxon>
        <taxon>Arthropoda</taxon>
        <taxon>Hexapoda</taxon>
        <taxon>Insecta</taxon>
        <taxon>Pterygota</taxon>
        <taxon>Neoptera</taxon>
        <taxon>Endopterygota</taxon>
        <taxon>Coleoptera</taxon>
        <taxon>Polyphaga</taxon>
        <taxon>Cucujiformia</taxon>
        <taxon>Tenebrionidae</taxon>
        <taxon>Zophobas</taxon>
    </lineage>
</organism>
<evidence type="ECO:0000256" key="10">
    <source>
        <dbReference type="RuleBase" id="RU351113"/>
    </source>
</evidence>
<gene>
    <name evidence="11" type="ORF">Zmor_015672</name>
</gene>
<dbReference type="Proteomes" id="UP001168821">
    <property type="component" value="Unassembled WGS sequence"/>
</dbReference>
<dbReference type="GO" id="GO:0005886">
    <property type="term" value="C:plasma membrane"/>
    <property type="evidence" value="ECO:0007669"/>
    <property type="project" value="UniProtKB-SubCell"/>
</dbReference>
<protein>
    <recommendedName>
        <fullName evidence="10">Odorant receptor</fullName>
    </recommendedName>
</protein>